<evidence type="ECO:0000313" key="9">
    <source>
        <dbReference type="EMBL" id="ADY58137.1"/>
    </source>
</evidence>
<dbReference type="PANTHER" id="PTHR43066:SF26">
    <property type="entry name" value="RHOMBOID PROTEASE GLPG"/>
    <property type="match status" value="1"/>
</dbReference>
<dbReference type="SUPFAM" id="SSF144091">
    <property type="entry name" value="Rhomboid-like"/>
    <property type="match status" value="1"/>
</dbReference>
<dbReference type="GO" id="GO:0016020">
    <property type="term" value="C:membrane"/>
    <property type="evidence" value="ECO:0007669"/>
    <property type="project" value="UniProtKB-SubCell"/>
</dbReference>
<keyword evidence="6 7" id="KW-0472">Membrane</keyword>
<feature type="transmembrane region" description="Helical" evidence="7">
    <location>
        <begin position="89"/>
        <end position="114"/>
    </location>
</feature>
<dbReference type="Proteomes" id="UP000006860">
    <property type="component" value="Chromosome"/>
</dbReference>
<accession>F0SSY2</accession>
<dbReference type="InterPro" id="IPR022764">
    <property type="entry name" value="Peptidase_S54_rhomboid_dom"/>
</dbReference>
<keyword evidence="4 7" id="KW-0812">Transmembrane</keyword>
<evidence type="ECO:0000256" key="1">
    <source>
        <dbReference type="ARBA" id="ARBA00004141"/>
    </source>
</evidence>
<dbReference type="PANTHER" id="PTHR43066">
    <property type="entry name" value="RHOMBOID-RELATED PROTEIN"/>
    <property type="match status" value="1"/>
</dbReference>
<dbReference type="Pfam" id="PF01694">
    <property type="entry name" value="Rhomboid"/>
    <property type="match status" value="1"/>
</dbReference>
<dbReference type="FunFam" id="1.20.1540.10:FF:000027">
    <property type="entry name" value="Rhomboid family intramembrane serine protease"/>
    <property type="match status" value="1"/>
</dbReference>
<feature type="transmembrane region" description="Helical" evidence="7">
    <location>
        <begin position="221"/>
        <end position="237"/>
    </location>
</feature>
<sequence>MIPIRDDIPSRTTPFVNYALIAICFLVFLQQFSAGPHQSELAEKFGMIPKRVSDPSAPIVLKDYEIVQQSPPKYRIVERPAVPSPVPPVVTFITCMFLHGGWMHLLGNMLFLYIFGDNVEDCFGHLGYLGFYLLAGILAGVAHWASMPDSMIPTVGASGAIAGVMGGYFVLYPHARVLTLVPIFIIFYTIVLPAQLFLGIWFLLQLVQGGSSIGATETSGVAWWAHIGGFFAGYLIARGLKSAGVLKPTVTERRLPGRIGS</sequence>
<dbReference type="OrthoDB" id="9813074at2"/>
<organism evidence="9 10">
    <name type="scientific">Rubinisphaera brasiliensis (strain ATCC 49424 / DSM 5305 / JCM 21570 / IAM 15109 / NBRC 103401 / IFAM 1448)</name>
    <name type="common">Planctomyces brasiliensis</name>
    <dbReference type="NCBI Taxonomy" id="756272"/>
    <lineage>
        <taxon>Bacteria</taxon>
        <taxon>Pseudomonadati</taxon>
        <taxon>Planctomycetota</taxon>
        <taxon>Planctomycetia</taxon>
        <taxon>Planctomycetales</taxon>
        <taxon>Planctomycetaceae</taxon>
        <taxon>Rubinisphaera</taxon>
    </lineage>
</organism>
<keyword evidence="3" id="KW-0997">Cell inner membrane</keyword>
<evidence type="ECO:0000256" key="6">
    <source>
        <dbReference type="ARBA" id="ARBA00023136"/>
    </source>
</evidence>
<comment type="subcellular location">
    <subcellularLocation>
        <location evidence="1">Membrane</location>
        <topology evidence="1">Multi-pass membrane protein</topology>
    </subcellularLocation>
</comment>
<evidence type="ECO:0000256" key="2">
    <source>
        <dbReference type="ARBA" id="ARBA00022475"/>
    </source>
</evidence>
<dbReference type="eggNOG" id="COG0705">
    <property type="taxonomic scope" value="Bacteria"/>
</dbReference>
<proteinExistence type="predicted"/>
<dbReference type="HOGENOM" id="CLU_055068_5_1_0"/>
<evidence type="ECO:0000259" key="8">
    <source>
        <dbReference type="Pfam" id="PF01694"/>
    </source>
</evidence>
<dbReference type="Gene3D" id="1.20.1540.10">
    <property type="entry name" value="Rhomboid-like"/>
    <property type="match status" value="1"/>
</dbReference>
<feature type="transmembrane region" description="Helical" evidence="7">
    <location>
        <begin position="178"/>
        <end position="201"/>
    </location>
</feature>
<dbReference type="AlphaFoldDB" id="F0SSY2"/>
<evidence type="ECO:0000256" key="3">
    <source>
        <dbReference type="ARBA" id="ARBA00022519"/>
    </source>
</evidence>
<dbReference type="KEGG" id="pbs:Plabr_0510"/>
<feature type="domain" description="Peptidase S54 rhomboid" evidence="8">
    <location>
        <begin position="90"/>
        <end position="238"/>
    </location>
</feature>
<protein>
    <submittedName>
        <fullName evidence="9">Rhomboid family protein</fullName>
    </submittedName>
</protein>
<dbReference type="MEROPS" id="S54.027"/>
<name>F0SSY2_RUBBR</name>
<keyword evidence="5 7" id="KW-1133">Transmembrane helix</keyword>
<feature type="transmembrane region" description="Helical" evidence="7">
    <location>
        <begin position="151"/>
        <end position="171"/>
    </location>
</feature>
<dbReference type="STRING" id="756272.Plabr_0510"/>
<evidence type="ECO:0000313" key="10">
    <source>
        <dbReference type="Proteomes" id="UP000006860"/>
    </source>
</evidence>
<feature type="transmembrane region" description="Helical" evidence="7">
    <location>
        <begin position="12"/>
        <end position="32"/>
    </location>
</feature>
<dbReference type="GO" id="GO:0004252">
    <property type="term" value="F:serine-type endopeptidase activity"/>
    <property type="evidence" value="ECO:0007669"/>
    <property type="project" value="InterPro"/>
</dbReference>
<dbReference type="RefSeq" id="WP_013626881.1">
    <property type="nucleotide sequence ID" value="NC_015174.1"/>
</dbReference>
<dbReference type="EMBL" id="CP002546">
    <property type="protein sequence ID" value="ADY58137.1"/>
    <property type="molecule type" value="Genomic_DNA"/>
</dbReference>
<evidence type="ECO:0000256" key="5">
    <source>
        <dbReference type="ARBA" id="ARBA00022989"/>
    </source>
</evidence>
<keyword evidence="2" id="KW-1003">Cell membrane</keyword>
<gene>
    <name evidence="9" type="ordered locus">Plabr_0510</name>
</gene>
<keyword evidence="10" id="KW-1185">Reference proteome</keyword>
<feature type="transmembrane region" description="Helical" evidence="7">
    <location>
        <begin position="126"/>
        <end position="145"/>
    </location>
</feature>
<evidence type="ECO:0000256" key="4">
    <source>
        <dbReference type="ARBA" id="ARBA00022692"/>
    </source>
</evidence>
<dbReference type="InterPro" id="IPR035952">
    <property type="entry name" value="Rhomboid-like_sf"/>
</dbReference>
<reference evidence="10" key="1">
    <citation type="submission" date="2011-02" db="EMBL/GenBank/DDBJ databases">
        <title>The complete genome of Planctomyces brasiliensis DSM 5305.</title>
        <authorList>
            <person name="Lucas S."/>
            <person name="Copeland A."/>
            <person name="Lapidus A."/>
            <person name="Bruce D."/>
            <person name="Goodwin L."/>
            <person name="Pitluck S."/>
            <person name="Kyrpides N."/>
            <person name="Mavromatis K."/>
            <person name="Pagani I."/>
            <person name="Ivanova N."/>
            <person name="Ovchinnikova G."/>
            <person name="Lu M."/>
            <person name="Detter J.C."/>
            <person name="Han C."/>
            <person name="Land M."/>
            <person name="Hauser L."/>
            <person name="Markowitz V."/>
            <person name="Cheng J.-F."/>
            <person name="Hugenholtz P."/>
            <person name="Woyke T."/>
            <person name="Wu D."/>
            <person name="Tindall B."/>
            <person name="Pomrenke H.G."/>
            <person name="Brambilla E."/>
            <person name="Klenk H.-P."/>
            <person name="Eisen J.A."/>
        </authorList>
    </citation>
    <scope>NUCLEOTIDE SEQUENCE [LARGE SCALE GENOMIC DNA]</scope>
    <source>
        <strain evidence="10">ATCC 49424 / DSM 5305 / JCM 21570 / NBRC 103401 / IFAM 1448</strain>
    </source>
</reference>
<evidence type="ECO:0000256" key="7">
    <source>
        <dbReference type="SAM" id="Phobius"/>
    </source>
</evidence>